<proteinExistence type="predicted"/>
<dbReference type="Gene3D" id="2.60.40.10">
    <property type="entry name" value="Immunoglobulins"/>
    <property type="match status" value="2"/>
</dbReference>
<dbReference type="AlphaFoldDB" id="A0ABD0K9P3"/>
<feature type="compositionally biased region" description="Polar residues" evidence="1">
    <location>
        <begin position="520"/>
        <end position="533"/>
    </location>
</feature>
<evidence type="ECO:0000256" key="1">
    <source>
        <dbReference type="SAM" id="MobiDB-lite"/>
    </source>
</evidence>
<feature type="transmembrane region" description="Helical" evidence="2">
    <location>
        <begin position="470"/>
        <end position="490"/>
    </location>
</feature>
<dbReference type="InterPro" id="IPR003961">
    <property type="entry name" value="FN3_dom"/>
</dbReference>
<dbReference type="EMBL" id="JACVVK020000220">
    <property type="protein sequence ID" value="KAK7483849.1"/>
    <property type="molecule type" value="Genomic_DNA"/>
</dbReference>
<keyword evidence="2" id="KW-0812">Transmembrane</keyword>
<reference evidence="3 4" key="1">
    <citation type="journal article" date="2023" name="Sci. Data">
        <title>Genome assembly of the Korean intertidal mud-creeper Batillaria attramentaria.</title>
        <authorList>
            <person name="Patra A.K."/>
            <person name="Ho P.T."/>
            <person name="Jun S."/>
            <person name="Lee S.J."/>
            <person name="Kim Y."/>
            <person name="Won Y.J."/>
        </authorList>
    </citation>
    <scope>NUCLEOTIDE SEQUENCE [LARGE SCALE GENOMIC DNA]</scope>
    <source>
        <strain evidence="3">Wonlab-2016</strain>
    </source>
</reference>
<organism evidence="3 4">
    <name type="scientific">Batillaria attramentaria</name>
    <dbReference type="NCBI Taxonomy" id="370345"/>
    <lineage>
        <taxon>Eukaryota</taxon>
        <taxon>Metazoa</taxon>
        <taxon>Spiralia</taxon>
        <taxon>Lophotrochozoa</taxon>
        <taxon>Mollusca</taxon>
        <taxon>Gastropoda</taxon>
        <taxon>Caenogastropoda</taxon>
        <taxon>Sorbeoconcha</taxon>
        <taxon>Cerithioidea</taxon>
        <taxon>Batillariidae</taxon>
        <taxon>Batillaria</taxon>
    </lineage>
</organism>
<dbReference type="SUPFAM" id="SSF49265">
    <property type="entry name" value="Fibronectin type III"/>
    <property type="match status" value="1"/>
</dbReference>
<feature type="compositionally biased region" description="Acidic residues" evidence="1">
    <location>
        <begin position="547"/>
        <end position="559"/>
    </location>
</feature>
<dbReference type="CDD" id="cd00063">
    <property type="entry name" value="FN3"/>
    <property type="match status" value="2"/>
</dbReference>
<feature type="region of interest" description="Disordered" evidence="1">
    <location>
        <begin position="211"/>
        <end position="274"/>
    </location>
</feature>
<evidence type="ECO:0000256" key="2">
    <source>
        <dbReference type="SAM" id="Phobius"/>
    </source>
</evidence>
<feature type="compositionally biased region" description="Basic and acidic residues" evidence="1">
    <location>
        <begin position="217"/>
        <end position="240"/>
    </location>
</feature>
<accession>A0ABD0K9P3</accession>
<keyword evidence="2" id="KW-0472">Membrane</keyword>
<evidence type="ECO:0000313" key="3">
    <source>
        <dbReference type="EMBL" id="KAK7483849.1"/>
    </source>
</evidence>
<feature type="compositionally biased region" description="Basic and acidic residues" evidence="1">
    <location>
        <begin position="251"/>
        <end position="261"/>
    </location>
</feature>
<protein>
    <recommendedName>
        <fullName evidence="5">Ig-like domain-containing protein</fullName>
    </recommendedName>
</protein>
<sequence length="592" mass="65818">MISLSVANVQTGPWCDAFASGGSAKVTCHFPRDMNSSQLSFSVVRCIDEKPVVSCSWLDEGQIECSSKQGYQFNEKVSDQLEVKIPQANSQTHDSNYSCKAVGEVLPGEEPVQCTLNISGTPGPPTELRVQSTSLESVRVCWKPPPDKGQQVSYRIRYRQITSGKSTTPLKDSYTLAVVFAVVFAVLFGVAVLVIVYLCRKVKRLKDQASTPIPKNEYSDLDRQWNKETNHDYERVEPRRATPGAAAPETENSKQEAERRPSPTPSKKISEDDQKLEETVIETTCKTFVSGTTAKVTCHFTEDLNASQVDFSLRYNSSQTATIKPVMNCNWEENRMIFCGSETEYILNNGVSDRFEVEIRNANSKDHDGQYTCRLISQHNFRDTFNPCTLNMAGVPGPPTKLHVQNETLESVKVCWKRLPDKGQQVSYRARYRPSNSGMEYITRNFCCPSDNCVLIAGIINQPETSHTPAIVVGVVVVAVVTAIIAGVVVECKYKCIVNRCRRGQKNRKEEPTQPDPHSGDNNPTTKDNTISQDPDLPYDIEKGKDEENDPSNAQEEEGSLIGRQEPEGKPAGEIQDSPKSARKGLKNDAEE</sequence>
<evidence type="ECO:0000313" key="4">
    <source>
        <dbReference type="Proteomes" id="UP001519460"/>
    </source>
</evidence>
<keyword evidence="2" id="KW-1133">Transmembrane helix</keyword>
<comment type="caution">
    <text evidence="3">The sequence shown here is derived from an EMBL/GenBank/DDBJ whole genome shotgun (WGS) entry which is preliminary data.</text>
</comment>
<feature type="region of interest" description="Disordered" evidence="1">
    <location>
        <begin position="504"/>
        <end position="592"/>
    </location>
</feature>
<gene>
    <name evidence="3" type="ORF">BaRGS_00024957</name>
</gene>
<evidence type="ECO:0008006" key="5">
    <source>
        <dbReference type="Google" id="ProtNLM"/>
    </source>
</evidence>
<feature type="transmembrane region" description="Helical" evidence="2">
    <location>
        <begin position="174"/>
        <end position="198"/>
    </location>
</feature>
<name>A0ABD0K9P3_9CAEN</name>
<dbReference type="InterPro" id="IPR036116">
    <property type="entry name" value="FN3_sf"/>
</dbReference>
<keyword evidence="4" id="KW-1185">Reference proteome</keyword>
<dbReference type="InterPro" id="IPR013783">
    <property type="entry name" value="Ig-like_fold"/>
</dbReference>
<dbReference type="Proteomes" id="UP001519460">
    <property type="component" value="Unassembled WGS sequence"/>
</dbReference>
<feature type="non-terminal residue" evidence="3">
    <location>
        <position position="592"/>
    </location>
</feature>